<dbReference type="Pfam" id="PF23156">
    <property type="entry name" value="DUF7054"/>
    <property type="match status" value="1"/>
</dbReference>
<name>A0AAW1J761_SAPOF</name>
<dbReference type="InterPro" id="IPR040358">
    <property type="entry name" value="At4g22758-like"/>
</dbReference>
<dbReference type="InterPro" id="IPR055482">
    <property type="entry name" value="DUF7054"/>
</dbReference>
<gene>
    <name evidence="2" type="ORF">RND81_08G123400</name>
</gene>
<dbReference type="AlphaFoldDB" id="A0AAW1J761"/>
<evidence type="ECO:0000313" key="3">
    <source>
        <dbReference type="Proteomes" id="UP001443914"/>
    </source>
</evidence>
<evidence type="ECO:0000259" key="1">
    <source>
        <dbReference type="Pfam" id="PF23156"/>
    </source>
</evidence>
<dbReference type="Proteomes" id="UP001443914">
    <property type="component" value="Unassembled WGS sequence"/>
</dbReference>
<sequence>MHPKFLFKVTVQGSVGPVQLVMSPENTVGDLSKAVLEIYVREKRRPLMADVLPGGFELHYSPFSLQSLDEDKQLIKLGSRNFFMCQKSTNNSNVTTCREQRNQNTATFSFSLIEHLMDILL</sequence>
<proteinExistence type="predicted"/>
<feature type="domain" description="DUF7054" evidence="1">
    <location>
        <begin position="3"/>
        <end position="85"/>
    </location>
</feature>
<protein>
    <recommendedName>
        <fullName evidence="1">DUF7054 domain-containing protein</fullName>
    </recommendedName>
</protein>
<accession>A0AAW1J761</accession>
<organism evidence="2 3">
    <name type="scientific">Saponaria officinalis</name>
    <name type="common">Common soapwort</name>
    <name type="synonym">Lychnis saponaria</name>
    <dbReference type="NCBI Taxonomy" id="3572"/>
    <lineage>
        <taxon>Eukaryota</taxon>
        <taxon>Viridiplantae</taxon>
        <taxon>Streptophyta</taxon>
        <taxon>Embryophyta</taxon>
        <taxon>Tracheophyta</taxon>
        <taxon>Spermatophyta</taxon>
        <taxon>Magnoliopsida</taxon>
        <taxon>eudicotyledons</taxon>
        <taxon>Gunneridae</taxon>
        <taxon>Pentapetalae</taxon>
        <taxon>Caryophyllales</taxon>
        <taxon>Caryophyllaceae</taxon>
        <taxon>Caryophylleae</taxon>
        <taxon>Saponaria</taxon>
    </lineage>
</organism>
<comment type="caution">
    <text evidence="2">The sequence shown here is derived from an EMBL/GenBank/DDBJ whole genome shotgun (WGS) entry which is preliminary data.</text>
</comment>
<reference evidence="2" key="1">
    <citation type="submission" date="2024-03" db="EMBL/GenBank/DDBJ databases">
        <title>WGS assembly of Saponaria officinalis var. Norfolk2.</title>
        <authorList>
            <person name="Jenkins J."/>
            <person name="Shu S."/>
            <person name="Grimwood J."/>
            <person name="Barry K."/>
            <person name="Goodstein D."/>
            <person name="Schmutz J."/>
            <person name="Leebens-Mack J."/>
            <person name="Osbourn A."/>
        </authorList>
    </citation>
    <scope>NUCLEOTIDE SEQUENCE [LARGE SCALE GENOMIC DNA]</scope>
    <source>
        <strain evidence="2">JIC</strain>
    </source>
</reference>
<evidence type="ECO:0000313" key="2">
    <source>
        <dbReference type="EMBL" id="KAK9698683.1"/>
    </source>
</evidence>
<dbReference type="PANTHER" id="PTHR33270:SF7">
    <property type="entry name" value="SNRNP25 UBIQUITIN-LIKE DOMAIN-CONTAINING PROTEIN"/>
    <property type="match status" value="1"/>
</dbReference>
<dbReference type="EMBL" id="JBDFQZ010000008">
    <property type="protein sequence ID" value="KAK9698683.1"/>
    <property type="molecule type" value="Genomic_DNA"/>
</dbReference>
<dbReference type="PANTHER" id="PTHR33270">
    <property type="entry name" value="BNAC05G50380D PROTEIN"/>
    <property type="match status" value="1"/>
</dbReference>
<keyword evidence="3" id="KW-1185">Reference proteome</keyword>